<keyword evidence="3" id="KW-1185">Reference proteome</keyword>
<comment type="caution">
    <text evidence="2">The sequence shown here is derived from an EMBL/GenBank/DDBJ whole genome shotgun (WGS) entry which is preliminary data.</text>
</comment>
<feature type="signal peptide" evidence="1">
    <location>
        <begin position="1"/>
        <end position="22"/>
    </location>
</feature>
<reference evidence="2 3" key="1">
    <citation type="submission" date="2024-04" db="EMBL/GenBank/DDBJ databases">
        <title>WGS of bacteria from Torrens River.</title>
        <authorList>
            <person name="Wyrsch E.R."/>
            <person name="Drigo B."/>
        </authorList>
    </citation>
    <scope>NUCLEOTIDE SEQUENCE [LARGE SCALE GENOMIC DNA]</scope>
    <source>
        <strain evidence="2 3">TWI391</strain>
    </source>
</reference>
<evidence type="ECO:0000256" key="1">
    <source>
        <dbReference type="SAM" id="SignalP"/>
    </source>
</evidence>
<gene>
    <name evidence="2" type="ORF">ABE541_25515</name>
</gene>
<evidence type="ECO:0000313" key="2">
    <source>
        <dbReference type="EMBL" id="MEN5380645.1"/>
    </source>
</evidence>
<accession>A0ABV0C0V7</accession>
<evidence type="ECO:0000313" key="3">
    <source>
        <dbReference type="Proteomes" id="UP001409291"/>
    </source>
</evidence>
<feature type="chain" id="PRO_5046081733" evidence="1">
    <location>
        <begin position="23"/>
        <end position="171"/>
    </location>
</feature>
<sequence>MKGKRILSVIWISLFFSAYSSAQSTLVQDISSEISKSQLKNKVRKKGNDFYENIRKQLINMDSLNFISYRDTVFILETFEYETGITHGMIWNKHQSLAYQYFQNKFNFNGPSLFDKTTVGLVEMWNIEKIKSYGEESKLISPSLYFASRAIIKQIEISVDCIAFNEFYLSQ</sequence>
<proteinExistence type="predicted"/>
<dbReference type="EMBL" id="JBDJNQ010000022">
    <property type="protein sequence ID" value="MEN5380645.1"/>
    <property type="molecule type" value="Genomic_DNA"/>
</dbReference>
<keyword evidence="1" id="KW-0732">Signal</keyword>
<protein>
    <submittedName>
        <fullName evidence="2">Uncharacterized protein</fullName>
    </submittedName>
</protein>
<organism evidence="2 3">
    <name type="scientific">Sphingobacterium kitahiroshimense</name>
    <dbReference type="NCBI Taxonomy" id="470446"/>
    <lineage>
        <taxon>Bacteria</taxon>
        <taxon>Pseudomonadati</taxon>
        <taxon>Bacteroidota</taxon>
        <taxon>Sphingobacteriia</taxon>
        <taxon>Sphingobacteriales</taxon>
        <taxon>Sphingobacteriaceae</taxon>
        <taxon>Sphingobacterium</taxon>
    </lineage>
</organism>
<dbReference type="Proteomes" id="UP001409291">
    <property type="component" value="Unassembled WGS sequence"/>
</dbReference>
<name>A0ABV0C0V7_9SPHI</name>
<dbReference type="RefSeq" id="WP_346583549.1">
    <property type="nucleotide sequence ID" value="NZ_JBDJNQ010000022.1"/>
</dbReference>